<evidence type="ECO:0000256" key="1">
    <source>
        <dbReference type="ARBA" id="ARBA00022723"/>
    </source>
</evidence>
<dbReference type="OrthoDB" id="1072921at2759"/>
<feature type="domain" description="C3H1-type" evidence="6">
    <location>
        <begin position="249"/>
        <end position="277"/>
    </location>
</feature>
<keyword evidence="1 4" id="KW-0479">Metal-binding</keyword>
<protein>
    <recommendedName>
        <fullName evidence="6">C3H1-type domain-containing protein</fullName>
    </recommendedName>
</protein>
<evidence type="ECO:0000256" key="3">
    <source>
        <dbReference type="ARBA" id="ARBA00022833"/>
    </source>
</evidence>
<dbReference type="GO" id="GO:0008270">
    <property type="term" value="F:zinc ion binding"/>
    <property type="evidence" value="ECO:0007669"/>
    <property type="project" value="UniProtKB-KW"/>
</dbReference>
<dbReference type="Pfam" id="PF22936">
    <property type="entry name" value="Pol_BBD"/>
    <property type="match status" value="1"/>
</dbReference>
<name>A0A371ELP7_MUCPR</name>
<accession>A0A371ELP7</accession>
<feature type="region of interest" description="Disordered" evidence="5">
    <location>
        <begin position="1"/>
        <end position="49"/>
    </location>
</feature>
<evidence type="ECO:0000256" key="5">
    <source>
        <dbReference type="SAM" id="MobiDB-lite"/>
    </source>
</evidence>
<evidence type="ECO:0000313" key="8">
    <source>
        <dbReference type="Proteomes" id="UP000257109"/>
    </source>
</evidence>
<sequence length="335" mass="38042">MREDRAVEGALPAKHHDVGYNKKKFFKNQPTSSKNTTNNQNKGKGKKKSYPPCQYCGKMGHPPFRCWRRPDAKCSSSSSESWLIDSCYTNHMTYDRELFKCLNNTEVKWVRIGNGEQIPCLVQGLPCLESKIPDCRACQQGKQSRLPLKQSTWRATEKLQLIHVARPHNNPSLNGSSYDDSLTPLATAIATSSVKLAKTHSVTRLPPFASVVKDVDRKVIRRSGTHKEDTQRQGLKWPRANITTEEVKFKIQKPCKYFNSSRGCRNGSNCHYQHDVSGMSRIAKRLKFITCKGVIQNSLELEELVIFKPTRNIFKPELLRVGMGSKGVYQSPSWL</sequence>
<keyword evidence="2 4" id="KW-0863">Zinc-finger</keyword>
<dbReference type="InterPro" id="IPR000571">
    <property type="entry name" value="Znf_CCCH"/>
</dbReference>
<feature type="compositionally biased region" description="Low complexity" evidence="5">
    <location>
        <begin position="27"/>
        <end position="42"/>
    </location>
</feature>
<gene>
    <name evidence="7" type="ORF">CR513_54210</name>
</gene>
<keyword evidence="3 4" id="KW-0862">Zinc</keyword>
<dbReference type="PROSITE" id="PS50103">
    <property type="entry name" value="ZF_C3H1"/>
    <property type="match status" value="1"/>
</dbReference>
<proteinExistence type="predicted"/>
<dbReference type="Proteomes" id="UP000257109">
    <property type="component" value="Unassembled WGS sequence"/>
</dbReference>
<dbReference type="EMBL" id="QJKJ01013178">
    <property type="protein sequence ID" value="RDX66970.1"/>
    <property type="molecule type" value="Genomic_DNA"/>
</dbReference>
<evidence type="ECO:0000259" key="6">
    <source>
        <dbReference type="PROSITE" id="PS50103"/>
    </source>
</evidence>
<organism evidence="7 8">
    <name type="scientific">Mucuna pruriens</name>
    <name type="common">Velvet bean</name>
    <name type="synonym">Dolichos pruriens</name>
    <dbReference type="NCBI Taxonomy" id="157652"/>
    <lineage>
        <taxon>Eukaryota</taxon>
        <taxon>Viridiplantae</taxon>
        <taxon>Streptophyta</taxon>
        <taxon>Embryophyta</taxon>
        <taxon>Tracheophyta</taxon>
        <taxon>Spermatophyta</taxon>
        <taxon>Magnoliopsida</taxon>
        <taxon>eudicotyledons</taxon>
        <taxon>Gunneridae</taxon>
        <taxon>Pentapetalae</taxon>
        <taxon>rosids</taxon>
        <taxon>fabids</taxon>
        <taxon>Fabales</taxon>
        <taxon>Fabaceae</taxon>
        <taxon>Papilionoideae</taxon>
        <taxon>50 kb inversion clade</taxon>
        <taxon>NPAAA clade</taxon>
        <taxon>indigoferoid/millettioid clade</taxon>
        <taxon>Phaseoleae</taxon>
        <taxon>Mucuna</taxon>
    </lineage>
</organism>
<feature type="zinc finger region" description="C3H1-type" evidence="4">
    <location>
        <begin position="249"/>
        <end position="277"/>
    </location>
</feature>
<keyword evidence="8" id="KW-1185">Reference proteome</keyword>
<reference evidence="7" key="1">
    <citation type="submission" date="2018-05" db="EMBL/GenBank/DDBJ databases">
        <title>Draft genome of Mucuna pruriens seed.</title>
        <authorList>
            <person name="Nnadi N.E."/>
            <person name="Vos R."/>
            <person name="Hasami M.H."/>
            <person name="Devisetty U.K."/>
            <person name="Aguiy J.C."/>
        </authorList>
    </citation>
    <scope>NUCLEOTIDE SEQUENCE [LARGE SCALE GENOMIC DNA]</scope>
    <source>
        <strain evidence="7">JCA_2017</strain>
    </source>
</reference>
<evidence type="ECO:0000256" key="2">
    <source>
        <dbReference type="ARBA" id="ARBA00022771"/>
    </source>
</evidence>
<evidence type="ECO:0000313" key="7">
    <source>
        <dbReference type="EMBL" id="RDX66970.1"/>
    </source>
</evidence>
<dbReference type="InterPro" id="IPR036855">
    <property type="entry name" value="Znf_CCCH_sf"/>
</dbReference>
<dbReference type="InterPro" id="IPR054722">
    <property type="entry name" value="PolX-like_BBD"/>
</dbReference>
<feature type="non-terminal residue" evidence="7">
    <location>
        <position position="1"/>
    </location>
</feature>
<comment type="caution">
    <text evidence="7">The sequence shown here is derived from an EMBL/GenBank/DDBJ whole genome shotgun (WGS) entry which is preliminary data.</text>
</comment>
<dbReference type="AlphaFoldDB" id="A0A371ELP7"/>
<evidence type="ECO:0000256" key="4">
    <source>
        <dbReference type="PROSITE-ProRule" id="PRU00723"/>
    </source>
</evidence>
<dbReference type="SUPFAM" id="SSF90229">
    <property type="entry name" value="CCCH zinc finger"/>
    <property type="match status" value="1"/>
</dbReference>